<proteinExistence type="predicted"/>
<dbReference type="AlphaFoldDB" id="A0A7X0LW42"/>
<dbReference type="Proteomes" id="UP000531594">
    <property type="component" value="Unassembled WGS sequence"/>
</dbReference>
<evidence type="ECO:0000256" key="1">
    <source>
        <dbReference type="SAM" id="SignalP"/>
    </source>
</evidence>
<name>A0A7X0LW42_9BACI</name>
<keyword evidence="1" id="KW-0732">Signal</keyword>
<evidence type="ECO:0000313" key="3">
    <source>
        <dbReference type="Proteomes" id="UP000531594"/>
    </source>
</evidence>
<dbReference type="EMBL" id="JACHGK010000010">
    <property type="protein sequence ID" value="MBB6446308.1"/>
    <property type="molecule type" value="Genomic_DNA"/>
</dbReference>
<keyword evidence="3" id="KW-1185">Reference proteome</keyword>
<sequence length="165" mass="18466">MKIKSKLFSISIISLLMLSACTGQGAQSENEHDSSQQEYVLGDIREETQSADKLPNFLKEKPEEMQLIYAAAANHQELLESIPCYCGCADSIGHKDNYDCFVNENKENGAVVWDDHGTKCGICQDIAAQSIQEYENGKDIKEIRSIIDEQYKEGYPKPTPTPEVK</sequence>
<dbReference type="Pfam" id="PF13798">
    <property type="entry name" value="PCYCGC"/>
    <property type="match status" value="1"/>
</dbReference>
<evidence type="ECO:0008006" key="4">
    <source>
        <dbReference type="Google" id="ProtNLM"/>
    </source>
</evidence>
<feature type="signal peptide" evidence="1">
    <location>
        <begin position="1"/>
        <end position="25"/>
    </location>
</feature>
<accession>A0A7X0LW42</accession>
<protein>
    <recommendedName>
        <fullName evidence="4">Lipoprotein</fullName>
    </recommendedName>
</protein>
<dbReference type="PROSITE" id="PS51257">
    <property type="entry name" value="PROKAR_LIPOPROTEIN"/>
    <property type="match status" value="1"/>
</dbReference>
<comment type="caution">
    <text evidence="2">The sequence shown here is derived from an EMBL/GenBank/DDBJ whole genome shotgun (WGS) entry which is preliminary data.</text>
</comment>
<gene>
    <name evidence="2" type="ORF">HNR53_002965</name>
</gene>
<organism evidence="2 3">
    <name type="scientific">Bacillus benzoevorans</name>
    <dbReference type="NCBI Taxonomy" id="1456"/>
    <lineage>
        <taxon>Bacteria</taxon>
        <taxon>Bacillati</taxon>
        <taxon>Bacillota</taxon>
        <taxon>Bacilli</taxon>
        <taxon>Bacillales</taxon>
        <taxon>Bacillaceae</taxon>
        <taxon>Bacillus</taxon>
    </lineage>
</organism>
<dbReference type="InterPro" id="IPR025673">
    <property type="entry name" value="PCYCGC"/>
</dbReference>
<reference evidence="2 3" key="1">
    <citation type="submission" date="2020-08" db="EMBL/GenBank/DDBJ databases">
        <title>Genomic Encyclopedia of Type Strains, Phase IV (KMG-IV): sequencing the most valuable type-strain genomes for metagenomic binning, comparative biology and taxonomic classification.</title>
        <authorList>
            <person name="Goeker M."/>
        </authorList>
    </citation>
    <scope>NUCLEOTIDE SEQUENCE [LARGE SCALE GENOMIC DNA]</scope>
    <source>
        <strain evidence="2 3">DSM 5391</strain>
    </source>
</reference>
<feature type="chain" id="PRO_5030695616" description="Lipoprotein" evidence="1">
    <location>
        <begin position="26"/>
        <end position="165"/>
    </location>
</feature>
<evidence type="ECO:0000313" key="2">
    <source>
        <dbReference type="EMBL" id="MBB6446308.1"/>
    </source>
</evidence>